<evidence type="ECO:0000313" key="1">
    <source>
        <dbReference type="EMBL" id="KAF7354812.1"/>
    </source>
</evidence>
<name>A0A8H6Y8Z0_9AGAR</name>
<dbReference type="EMBL" id="JACAZH010000011">
    <property type="protein sequence ID" value="KAF7354812.1"/>
    <property type="molecule type" value="Genomic_DNA"/>
</dbReference>
<keyword evidence="2" id="KW-1185">Reference proteome</keyword>
<accession>A0A8H6Y8Z0</accession>
<organism evidence="1 2">
    <name type="scientific">Mycena sanguinolenta</name>
    <dbReference type="NCBI Taxonomy" id="230812"/>
    <lineage>
        <taxon>Eukaryota</taxon>
        <taxon>Fungi</taxon>
        <taxon>Dikarya</taxon>
        <taxon>Basidiomycota</taxon>
        <taxon>Agaricomycotina</taxon>
        <taxon>Agaricomycetes</taxon>
        <taxon>Agaricomycetidae</taxon>
        <taxon>Agaricales</taxon>
        <taxon>Marasmiineae</taxon>
        <taxon>Mycenaceae</taxon>
        <taxon>Mycena</taxon>
    </lineage>
</organism>
<dbReference type="InterPro" id="IPR029058">
    <property type="entry name" value="AB_hydrolase_fold"/>
</dbReference>
<keyword evidence="1" id="KW-0378">Hydrolase</keyword>
<dbReference type="OrthoDB" id="94039at2759"/>
<dbReference type="Proteomes" id="UP000623467">
    <property type="component" value="Unassembled WGS sequence"/>
</dbReference>
<proteinExistence type="predicted"/>
<dbReference type="AlphaFoldDB" id="A0A8H6Y8Z0"/>
<gene>
    <name evidence="1" type="ORF">MSAN_01395500</name>
</gene>
<comment type="caution">
    <text evidence="1">The sequence shown here is derived from an EMBL/GenBank/DDBJ whole genome shotgun (WGS) entry which is preliminary data.</text>
</comment>
<protein>
    <submittedName>
        <fullName evidence="1">AB hydrolase-1 domain-containing protein</fullName>
    </submittedName>
</protein>
<reference evidence="1" key="1">
    <citation type="submission" date="2020-05" db="EMBL/GenBank/DDBJ databases">
        <title>Mycena genomes resolve the evolution of fungal bioluminescence.</title>
        <authorList>
            <person name="Tsai I.J."/>
        </authorList>
    </citation>
    <scope>NUCLEOTIDE SEQUENCE</scope>
    <source>
        <strain evidence="1">160909Yilan</strain>
    </source>
</reference>
<evidence type="ECO:0000313" key="2">
    <source>
        <dbReference type="Proteomes" id="UP000623467"/>
    </source>
</evidence>
<dbReference type="Gene3D" id="3.40.50.1820">
    <property type="entry name" value="alpha/beta hydrolase"/>
    <property type="match status" value="1"/>
</dbReference>
<sequence>MVLSLCSTSSLALTYQPELKPEFLIMIEIMGMNMDVALKVGELLAKATESRRDIWPSRAEAYRLLKARAAYRQWDDRLLRILVEKGMRLLPTPQYPDKEGVTLKCTRRMETAAYRDDLASPTAYAVMRFIVKRFRTHFIDGTVNNYLWVLFVSTAQLGYLRRRGLISRSRDIKDDFLGNAVRGMQNLASFSHISGAGHLVSYNYCVRRSKTT</sequence>
<dbReference type="GO" id="GO:0016787">
    <property type="term" value="F:hydrolase activity"/>
    <property type="evidence" value="ECO:0007669"/>
    <property type="project" value="UniProtKB-KW"/>
</dbReference>